<proteinExistence type="predicted"/>
<name>A0A2P2KCK6_RHIMU</name>
<reference evidence="1" key="1">
    <citation type="submission" date="2018-02" db="EMBL/GenBank/DDBJ databases">
        <title>Rhizophora mucronata_Transcriptome.</title>
        <authorList>
            <person name="Meera S.P."/>
            <person name="Sreeshan A."/>
            <person name="Augustine A."/>
        </authorList>
    </citation>
    <scope>NUCLEOTIDE SEQUENCE</scope>
    <source>
        <tissue evidence="1">Leaf</tissue>
    </source>
</reference>
<organism evidence="1">
    <name type="scientific">Rhizophora mucronata</name>
    <name type="common">Asiatic mangrove</name>
    <dbReference type="NCBI Taxonomy" id="61149"/>
    <lineage>
        <taxon>Eukaryota</taxon>
        <taxon>Viridiplantae</taxon>
        <taxon>Streptophyta</taxon>
        <taxon>Embryophyta</taxon>
        <taxon>Tracheophyta</taxon>
        <taxon>Spermatophyta</taxon>
        <taxon>Magnoliopsida</taxon>
        <taxon>eudicotyledons</taxon>
        <taxon>Gunneridae</taxon>
        <taxon>Pentapetalae</taxon>
        <taxon>rosids</taxon>
        <taxon>fabids</taxon>
        <taxon>Malpighiales</taxon>
        <taxon>Rhizophoraceae</taxon>
        <taxon>Rhizophora</taxon>
    </lineage>
</organism>
<dbReference type="EMBL" id="GGEC01022966">
    <property type="protein sequence ID" value="MBX03450.1"/>
    <property type="molecule type" value="Transcribed_RNA"/>
</dbReference>
<dbReference type="AlphaFoldDB" id="A0A2P2KCK6"/>
<accession>A0A2P2KCK6</accession>
<sequence>MLIDDHFCVGLYYRSNQTGQESGSHAKGQDAGFVIRNFVFVILPLNFDHQNNLMFWPSEAFSPFLMCSGDRSTLLSICQFRVIASIIIVLWPAVP</sequence>
<evidence type="ECO:0000313" key="1">
    <source>
        <dbReference type="EMBL" id="MBX03450.1"/>
    </source>
</evidence>
<protein>
    <submittedName>
        <fullName evidence="1">Uncharacterized protein</fullName>
    </submittedName>
</protein>